<dbReference type="InterPro" id="IPR013430">
    <property type="entry name" value="Toxin_antidote_HigA"/>
</dbReference>
<dbReference type="Gene3D" id="1.10.260.40">
    <property type="entry name" value="lambda repressor-like DNA-binding domains"/>
    <property type="match status" value="1"/>
</dbReference>
<accession>A0A850QI13</accession>
<dbReference type="CDD" id="cd00093">
    <property type="entry name" value="HTH_XRE"/>
    <property type="match status" value="1"/>
</dbReference>
<dbReference type="EMBL" id="JABXYJ010000008">
    <property type="protein sequence ID" value="NVO78928.1"/>
    <property type="molecule type" value="Genomic_DNA"/>
</dbReference>
<dbReference type="PROSITE" id="PS50943">
    <property type="entry name" value="HTH_CROC1"/>
    <property type="match status" value="1"/>
</dbReference>
<sequence length="101" mass="11356">MATKLPEIHPGEILSEEFIKPMGITNARLASDLDVPTSRISEIVNGHRPITVDTAMRLAVFFNMEARFWLNLQAEYDVRNAEAQLLPAIKGRIRPLELQSA</sequence>
<dbReference type="InterPro" id="IPR001387">
    <property type="entry name" value="Cro/C1-type_HTH"/>
</dbReference>
<evidence type="ECO:0000259" key="2">
    <source>
        <dbReference type="PROSITE" id="PS50943"/>
    </source>
</evidence>
<feature type="domain" description="HTH cro/C1-type" evidence="2">
    <location>
        <begin position="29"/>
        <end position="69"/>
    </location>
</feature>
<name>A0A850QI13_9BURK</name>
<dbReference type="SUPFAM" id="SSF47413">
    <property type="entry name" value="lambda repressor-like DNA-binding domains"/>
    <property type="match status" value="1"/>
</dbReference>
<evidence type="ECO:0000313" key="4">
    <source>
        <dbReference type="Proteomes" id="UP000588051"/>
    </source>
</evidence>
<protein>
    <submittedName>
        <fullName evidence="3">HigA family addiction module antidote protein</fullName>
    </submittedName>
</protein>
<gene>
    <name evidence="3" type="ORF">HV832_13950</name>
</gene>
<keyword evidence="1" id="KW-0238">DNA-binding</keyword>
<evidence type="ECO:0000256" key="1">
    <source>
        <dbReference type="ARBA" id="ARBA00023125"/>
    </source>
</evidence>
<comment type="caution">
    <text evidence="3">The sequence shown here is derived from an EMBL/GenBank/DDBJ whole genome shotgun (WGS) entry which is preliminary data.</text>
</comment>
<dbReference type="GO" id="GO:0003677">
    <property type="term" value="F:DNA binding"/>
    <property type="evidence" value="ECO:0007669"/>
    <property type="project" value="UniProtKB-KW"/>
</dbReference>
<organism evidence="3 4">
    <name type="scientific">Undibacterium oligocarboniphilum</name>
    <dbReference type="NCBI Taxonomy" id="666702"/>
    <lineage>
        <taxon>Bacteria</taxon>
        <taxon>Pseudomonadati</taxon>
        <taxon>Pseudomonadota</taxon>
        <taxon>Betaproteobacteria</taxon>
        <taxon>Burkholderiales</taxon>
        <taxon>Oxalobacteraceae</taxon>
        <taxon>Undibacterium</taxon>
    </lineage>
</organism>
<dbReference type="PANTHER" id="PTHR36924">
    <property type="entry name" value="ANTITOXIN HIGA-1"/>
    <property type="match status" value="1"/>
</dbReference>
<dbReference type="RefSeq" id="WP_176804463.1">
    <property type="nucleotide sequence ID" value="NZ_JABXYJ010000008.1"/>
</dbReference>
<keyword evidence="4" id="KW-1185">Reference proteome</keyword>
<dbReference type="Proteomes" id="UP000588051">
    <property type="component" value="Unassembled WGS sequence"/>
</dbReference>
<evidence type="ECO:0000313" key="3">
    <source>
        <dbReference type="EMBL" id="NVO78928.1"/>
    </source>
</evidence>
<reference evidence="3 4" key="1">
    <citation type="submission" date="2020-06" db="EMBL/GenBank/DDBJ databases">
        <authorList>
            <person name="Qiu C."/>
            <person name="Liu Z."/>
        </authorList>
    </citation>
    <scope>NUCLEOTIDE SEQUENCE [LARGE SCALE GENOMIC DNA]</scope>
    <source>
        <strain evidence="3 4">EM 1</strain>
    </source>
</reference>
<proteinExistence type="predicted"/>
<dbReference type="Pfam" id="PF01381">
    <property type="entry name" value="HTH_3"/>
    <property type="match status" value="1"/>
</dbReference>
<dbReference type="NCBIfam" id="TIGR02607">
    <property type="entry name" value="antidote_HigA"/>
    <property type="match status" value="1"/>
</dbReference>
<dbReference type="PANTHER" id="PTHR36924:SF1">
    <property type="entry name" value="ANTITOXIN HIGA-1"/>
    <property type="match status" value="1"/>
</dbReference>
<dbReference type="InterPro" id="IPR010982">
    <property type="entry name" value="Lambda_DNA-bd_dom_sf"/>
</dbReference>
<dbReference type="AlphaFoldDB" id="A0A850QI13"/>